<comment type="caution">
    <text evidence="1">The sequence shown here is derived from an EMBL/GenBank/DDBJ whole genome shotgun (WGS) entry which is preliminary data.</text>
</comment>
<dbReference type="Proteomes" id="UP001525961">
    <property type="component" value="Unassembled WGS sequence"/>
</dbReference>
<protein>
    <submittedName>
        <fullName evidence="1">Uncharacterized protein</fullName>
    </submittedName>
</protein>
<reference evidence="1 2" key="1">
    <citation type="journal article" date="2022" name="Front. Microbiol.">
        <title>High genomic differentiation and limited gene flow indicate recent cryptic speciation within the genus Laspinema (cyanobacteria).</title>
        <authorList>
            <person name="Stanojkovic A."/>
            <person name="Skoupy S."/>
            <person name="Skaloud P."/>
            <person name="Dvorak P."/>
        </authorList>
    </citation>
    <scope>NUCLEOTIDE SEQUENCE [LARGE SCALE GENOMIC DNA]</scope>
    <source>
        <strain evidence="1 2">D3b</strain>
    </source>
</reference>
<sequence length="125" mass="14064">MNEQRMQAYLSLIQQLLNCPDGEENQILNRHGEWVDEGFVQVCEQVAAQLQGAWRENDAGFLQNVAQQVGAFLARQGTGENQEGALLQFCQKLLQAEKENGGDAVAVHQVMRKNMELVVKQYFLA</sequence>
<gene>
    <name evidence="1" type="ORF">NG792_02465</name>
</gene>
<keyword evidence="2" id="KW-1185">Reference proteome</keyword>
<proteinExistence type="predicted"/>
<organism evidence="1 2">
    <name type="scientific">Laspinema olomoucense D3b</name>
    <dbReference type="NCBI Taxonomy" id="2953688"/>
    <lineage>
        <taxon>Bacteria</taxon>
        <taxon>Bacillati</taxon>
        <taxon>Cyanobacteriota</taxon>
        <taxon>Cyanophyceae</taxon>
        <taxon>Oscillatoriophycideae</taxon>
        <taxon>Oscillatoriales</taxon>
        <taxon>Laspinemataceae</taxon>
        <taxon>Laspinema</taxon>
        <taxon>Laspinema olomoucense</taxon>
    </lineage>
</organism>
<name>A0ABT2N1N7_9CYAN</name>
<accession>A0ABT2N1N7</accession>
<evidence type="ECO:0000313" key="2">
    <source>
        <dbReference type="Proteomes" id="UP001525961"/>
    </source>
</evidence>
<dbReference type="EMBL" id="JAMXFA010000003">
    <property type="protein sequence ID" value="MCT7976588.1"/>
    <property type="molecule type" value="Genomic_DNA"/>
</dbReference>
<dbReference type="RefSeq" id="WP_261207016.1">
    <property type="nucleotide sequence ID" value="NZ_JAMXFA010000003.1"/>
</dbReference>
<evidence type="ECO:0000313" key="1">
    <source>
        <dbReference type="EMBL" id="MCT7976588.1"/>
    </source>
</evidence>